<dbReference type="AlphaFoldDB" id="A0ABD0S1W4"/>
<keyword evidence="3" id="KW-1185">Reference proteome</keyword>
<feature type="region of interest" description="Disordered" evidence="1">
    <location>
        <begin position="1"/>
        <end position="37"/>
    </location>
</feature>
<dbReference type="Proteomes" id="UP001529510">
    <property type="component" value="Unassembled WGS sequence"/>
</dbReference>
<accession>A0ABD0S1W4</accession>
<evidence type="ECO:0000256" key="1">
    <source>
        <dbReference type="SAM" id="MobiDB-lite"/>
    </source>
</evidence>
<name>A0ABD0S1W4_CIRMR</name>
<feature type="non-terminal residue" evidence="2">
    <location>
        <position position="124"/>
    </location>
</feature>
<dbReference type="EMBL" id="JAMKFB020000001">
    <property type="protein sequence ID" value="KAL0204591.1"/>
    <property type="molecule type" value="Genomic_DNA"/>
</dbReference>
<reference evidence="2 3" key="1">
    <citation type="submission" date="2024-05" db="EMBL/GenBank/DDBJ databases">
        <title>Genome sequencing and assembly of Indian major carp, Cirrhinus mrigala (Hamilton, 1822).</title>
        <authorList>
            <person name="Mohindra V."/>
            <person name="Chowdhury L.M."/>
            <person name="Lal K."/>
            <person name="Jena J.K."/>
        </authorList>
    </citation>
    <scope>NUCLEOTIDE SEQUENCE [LARGE SCALE GENOMIC DNA]</scope>
    <source>
        <strain evidence="2">CM1030</strain>
        <tissue evidence="2">Blood</tissue>
    </source>
</reference>
<organism evidence="2 3">
    <name type="scientific">Cirrhinus mrigala</name>
    <name type="common">Mrigala</name>
    <dbReference type="NCBI Taxonomy" id="683832"/>
    <lineage>
        <taxon>Eukaryota</taxon>
        <taxon>Metazoa</taxon>
        <taxon>Chordata</taxon>
        <taxon>Craniata</taxon>
        <taxon>Vertebrata</taxon>
        <taxon>Euteleostomi</taxon>
        <taxon>Actinopterygii</taxon>
        <taxon>Neopterygii</taxon>
        <taxon>Teleostei</taxon>
        <taxon>Ostariophysi</taxon>
        <taxon>Cypriniformes</taxon>
        <taxon>Cyprinidae</taxon>
        <taxon>Labeoninae</taxon>
        <taxon>Labeonini</taxon>
        <taxon>Cirrhinus</taxon>
    </lineage>
</organism>
<evidence type="ECO:0000313" key="3">
    <source>
        <dbReference type="Proteomes" id="UP001529510"/>
    </source>
</evidence>
<sequence length="124" mass="13624">MSPDIKHRAQSVKRAKKTTSGTPGRKGRPRKELPVVIPEDLDLTQETDPSPITLPITVPVLPTIAETVPLVPVEPQPELVPVETISEKPLEGFLIEDLGPDEEEDMPQKTLVIDTGICRNAFSR</sequence>
<gene>
    <name evidence="2" type="ORF">M9458_002609</name>
</gene>
<feature type="compositionally biased region" description="Basic residues" evidence="1">
    <location>
        <begin position="8"/>
        <end position="17"/>
    </location>
</feature>
<protein>
    <submittedName>
        <fullName evidence="2">Uncharacterized protein</fullName>
    </submittedName>
</protein>
<evidence type="ECO:0000313" key="2">
    <source>
        <dbReference type="EMBL" id="KAL0204591.1"/>
    </source>
</evidence>
<comment type="caution">
    <text evidence="2">The sequence shown here is derived from an EMBL/GenBank/DDBJ whole genome shotgun (WGS) entry which is preliminary data.</text>
</comment>
<proteinExistence type="predicted"/>